<feature type="transmembrane region" description="Helical" evidence="1">
    <location>
        <begin position="158"/>
        <end position="174"/>
    </location>
</feature>
<dbReference type="Proteomes" id="UP001501710">
    <property type="component" value="Unassembled WGS sequence"/>
</dbReference>
<dbReference type="RefSeq" id="WP_344904282.1">
    <property type="nucleotide sequence ID" value="NZ_BAABAS010000021.1"/>
</dbReference>
<name>A0ABP8CJ09_9ACTN</name>
<keyword evidence="1" id="KW-0812">Transmembrane</keyword>
<feature type="transmembrane region" description="Helical" evidence="1">
    <location>
        <begin position="12"/>
        <end position="31"/>
    </location>
</feature>
<dbReference type="EMBL" id="BAABAS010000021">
    <property type="protein sequence ID" value="GAA4239937.1"/>
    <property type="molecule type" value="Genomic_DNA"/>
</dbReference>
<gene>
    <name evidence="2" type="ORF">GCM10022254_62750</name>
</gene>
<protein>
    <submittedName>
        <fullName evidence="2">Uncharacterized protein</fullName>
    </submittedName>
</protein>
<feature type="transmembrane region" description="Helical" evidence="1">
    <location>
        <begin position="126"/>
        <end position="146"/>
    </location>
</feature>
<accession>A0ABP8CJ09</accession>
<evidence type="ECO:0000256" key="1">
    <source>
        <dbReference type="SAM" id="Phobius"/>
    </source>
</evidence>
<evidence type="ECO:0000313" key="2">
    <source>
        <dbReference type="EMBL" id="GAA4239937.1"/>
    </source>
</evidence>
<proteinExistence type="predicted"/>
<reference evidence="3" key="1">
    <citation type="journal article" date="2019" name="Int. J. Syst. Evol. Microbiol.">
        <title>The Global Catalogue of Microorganisms (GCM) 10K type strain sequencing project: providing services to taxonomists for standard genome sequencing and annotation.</title>
        <authorList>
            <consortium name="The Broad Institute Genomics Platform"/>
            <consortium name="The Broad Institute Genome Sequencing Center for Infectious Disease"/>
            <person name="Wu L."/>
            <person name="Ma J."/>
        </authorList>
    </citation>
    <scope>NUCLEOTIDE SEQUENCE [LARGE SCALE GENOMIC DNA]</scope>
    <source>
        <strain evidence="3">JCM 17440</strain>
    </source>
</reference>
<feature type="transmembrane region" description="Helical" evidence="1">
    <location>
        <begin position="43"/>
        <end position="61"/>
    </location>
</feature>
<organism evidence="2 3">
    <name type="scientific">Actinomadura meridiana</name>
    <dbReference type="NCBI Taxonomy" id="559626"/>
    <lineage>
        <taxon>Bacteria</taxon>
        <taxon>Bacillati</taxon>
        <taxon>Actinomycetota</taxon>
        <taxon>Actinomycetes</taxon>
        <taxon>Streptosporangiales</taxon>
        <taxon>Thermomonosporaceae</taxon>
        <taxon>Actinomadura</taxon>
    </lineage>
</organism>
<feature type="transmembrane region" description="Helical" evidence="1">
    <location>
        <begin position="73"/>
        <end position="92"/>
    </location>
</feature>
<feature type="transmembrane region" description="Helical" evidence="1">
    <location>
        <begin position="186"/>
        <end position="208"/>
    </location>
</feature>
<keyword evidence="1" id="KW-1133">Transmembrane helix</keyword>
<comment type="caution">
    <text evidence="2">The sequence shown here is derived from an EMBL/GenBank/DDBJ whole genome shotgun (WGS) entry which is preliminary data.</text>
</comment>
<sequence length="232" mass="25024">MSEAATRRYAGLFGAIASLFIIVQVPLYFLYSEAPPDWDILTRGLIGVTGCTVYIVYFIGLRQLIVRVSPAHDWLASVVQMAGLLWVAMVFVPQSMEVGAAITVGHDIDTTTEGPYAAAQYLMQGGISRLLMALFLVAFGIAVTRLKLLPTWVGRSSFVLALINLAFVPAVFFGDDAADFYSAQGWGTTASMGALWSIWTLAVSISIIRSARGETVVAPAADRPERVTARIA</sequence>
<keyword evidence="3" id="KW-1185">Reference proteome</keyword>
<keyword evidence="1" id="KW-0472">Membrane</keyword>
<evidence type="ECO:0000313" key="3">
    <source>
        <dbReference type="Proteomes" id="UP001501710"/>
    </source>
</evidence>